<evidence type="ECO:0000313" key="1">
    <source>
        <dbReference type="EMBL" id="OLQ14065.1"/>
    </source>
</evidence>
<keyword evidence="2" id="KW-1185">Reference proteome</keyword>
<gene>
    <name evidence="1" type="ORF">AK812_SmicGene1810</name>
</gene>
<sequence length="275" mass="29788">MFQPRPAATSTTFYATPARPCLQVPSTPSNMMSFPAPNYSPSRAQVVLGSPALPSLGSGGHATHECKPCVFFHKKEGCASGRTCLFCHLCDESEKRRRQRQRRRRLAEIFLASAKYDARMGVNLTHRFSGLSSMAKQPFEEVPAGLQALWRQAASTLSEATCKASDLLMVANDASPRADQLLHSMLQSWNRQLLALQPGGSAILPLAWPGDGGRQAALAVLRRTSAEEGRLAVVNLGGSGSEYHLQELQGPPSWPLRCTAPVVVAPVPWSLELGE</sequence>
<comment type="caution">
    <text evidence="1">The sequence shown here is derived from an EMBL/GenBank/DDBJ whole genome shotgun (WGS) entry which is preliminary data.</text>
</comment>
<dbReference type="Proteomes" id="UP000186817">
    <property type="component" value="Unassembled WGS sequence"/>
</dbReference>
<dbReference type="AlphaFoldDB" id="A0A1Q9F2Z7"/>
<reference evidence="1 2" key="1">
    <citation type="submission" date="2016-02" db="EMBL/GenBank/DDBJ databases">
        <title>Genome analysis of coral dinoflagellate symbionts highlights evolutionary adaptations to a symbiotic lifestyle.</title>
        <authorList>
            <person name="Aranda M."/>
            <person name="Li Y."/>
            <person name="Liew Y.J."/>
            <person name="Baumgarten S."/>
            <person name="Simakov O."/>
            <person name="Wilson M."/>
            <person name="Piel J."/>
            <person name="Ashoor H."/>
            <person name="Bougouffa S."/>
            <person name="Bajic V.B."/>
            <person name="Ryu T."/>
            <person name="Ravasi T."/>
            <person name="Bayer T."/>
            <person name="Micklem G."/>
            <person name="Kim H."/>
            <person name="Bhak J."/>
            <person name="Lajeunesse T.C."/>
            <person name="Voolstra C.R."/>
        </authorList>
    </citation>
    <scope>NUCLEOTIDE SEQUENCE [LARGE SCALE GENOMIC DNA]</scope>
    <source>
        <strain evidence="1 2">CCMP2467</strain>
    </source>
</reference>
<dbReference type="OrthoDB" id="10320977at2759"/>
<accession>A0A1Q9F2Z7</accession>
<dbReference type="EMBL" id="LSRX01000020">
    <property type="protein sequence ID" value="OLQ14065.1"/>
    <property type="molecule type" value="Genomic_DNA"/>
</dbReference>
<evidence type="ECO:0000313" key="2">
    <source>
        <dbReference type="Proteomes" id="UP000186817"/>
    </source>
</evidence>
<organism evidence="1 2">
    <name type="scientific">Symbiodinium microadriaticum</name>
    <name type="common">Dinoflagellate</name>
    <name type="synonym">Zooxanthella microadriatica</name>
    <dbReference type="NCBI Taxonomy" id="2951"/>
    <lineage>
        <taxon>Eukaryota</taxon>
        <taxon>Sar</taxon>
        <taxon>Alveolata</taxon>
        <taxon>Dinophyceae</taxon>
        <taxon>Suessiales</taxon>
        <taxon>Symbiodiniaceae</taxon>
        <taxon>Symbiodinium</taxon>
    </lineage>
</organism>
<evidence type="ECO:0008006" key="3">
    <source>
        <dbReference type="Google" id="ProtNLM"/>
    </source>
</evidence>
<name>A0A1Q9F2Z7_SYMMI</name>
<protein>
    <recommendedName>
        <fullName evidence="3">C3H1-type domain-containing protein</fullName>
    </recommendedName>
</protein>
<proteinExistence type="predicted"/>